<dbReference type="Pfam" id="PF08388">
    <property type="entry name" value="GIIM"/>
    <property type="match status" value="1"/>
</dbReference>
<evidence type="ECO:0000256" key="5">
    <source>
        <dbReference type="ARBA" id="ARBA00022842"/>
    </source>
</evidence>
<dbReference type="EMBL" id="JANUTS010000001">
    <property type="protein sequence ID" value="MCS2790977.1"/>
    <property type="molecule type" value="Genomic_DNA"/>
</dbReference>
<keyword evidence="6 11" id="KW-0695">RNA-directed DNA polymerase</keyword>
<evidence type="ECO:0000256" key="4">
    <source>
        <dbReference type="ARBA" id="ARBA00022723"/>
    </source>
</evidence>
<dbReference type="InterPro" id="IPR043128">
    <property type="entry name" value="Rev_trsase/Diguanyl_cyclase"/>
</dbReference>
<evidence type="ECO:0000256" key="7">
    <source>
        <dbReference type="ARBA" id="ARBA00023118"/>
    </source>
</evidence>
<evidence type="ECO:0000313" key="12">
    <source>
        <dbReference type="EMBL" id="MCS2794462.1"/>
    </source>
</evidence>
<keyword evidence="2 11" id="KW-0808">Transferase</keyword>
<dbReference type="Pfam" id="PF00078">
    <property type="entry name" value="RVT_1"/>
    <property type="match status" value="1"/>
</dbReference>
<dbReference type="EC" id="2.7.7.49" evidence="1"/>
<dbReference type="InterPro" id="IPR000123">
    <property type="entry name" value="Reverse_transcriptase_msDNA"/>
</dbReference>
<evidence type="ECO:0000256" key="1">
    <source>
        <dbReference type="ARBA" id="ARBA00012493"/>
    </source>
</evidence>
<dbReference type="PRINTS" id="PR00866">
    <property type="entry name" value="RNADNAPOLMS"/>
</dbReference>
<protein>
    <recommendedName>
        <fullName evidence="1">RNA-directed DNA polymerase</fullName>
        <ecNumber evidence="1">2.7.7.49</ecNumber>
    </recommendedName>
</protein>
<dbReference type="InterPro" id="IPR030931">
    <property type="entry name" value="Group_II_RT_mat"/>
</dbReference>
<dbReference type="InterPro" id="IPR043502">
    <property type="entry name" value="DNA/RNA_pol_sf"/>
</dbReference>
<evidence type="ECO:0000313" key="11">
    <source>
        <dbReference type="EMBL" id="MCS2790977.1"/>
    </source>
</evidence>
<gene>
    <name evidence="11" type="primary">ltrA</name>
    <name evidence="11" type="ORF">NXW97_02925</name>
    <name evidence="12" type="ORF">NXW97_21105</name>
    <name evidence="13" type="ORF">NXW97_22785</name>
</gene>
<evidence type="ECO:0000313" key="14">
    <source>
        <dbReference type="Proteomes" id="UP001204548"/>
    </source>
</evidence>
<evidence type="ECO:0000256" key="2">
    <source>
        <dbReference type="ARBA" id="ARBA00022679"/>
    </source>
</evidence>
<dbReference type="EMBL" id="JANUTS010000001">
    <property type="protein sequence ID" value="MCS2794778.1"/>
    <property type="molecule type" value="Genomic_DNA"/>
</dbReference>
<comment type="catalytic activity">
    <reaction evidence="9">
        <text>DNA(n) + a 2'-deoxyribonucleoside 5'-triphosphate = DNA(n+1) + diphosphate</text>
        <dbReference type="Rhea" id="RHEA:22508"/>
        <dbReference type="Rhea" id="RHEA-COMP:17339"/>
        <dbReference type="Rhea" id="RHEA-COMP:17340"/>
        <dbReference type="ChEBI" id="CHEBI:33019"/>
        <dbReference type="ChEBI" id="CHEBI:61560"/>
        <dbReference type="ChEBI" id="CHEBI:173112"/>
        <dbReference type="EC" id="2.7.7.49"/>
    </reaction>
</comment>
<organism evidence="11 14">
    <name type="scientific">Bacteroides faecis</name>
    <dbReference type="NCBI Taxonomy" id="674529"/>
    <lineage>
        <taxon>Bacteria</taxon>
        <taxon>Pseudomonadati</taxon>
        <taxon>Bacteroidota</taxon>
        <taxon>Bacteroidia</taxon>
        <taxon>Bacteroidales</taxon>
        <taxon>Bacteroidaceae</taxon>
        <taxon>Bacteroides</taxon>
    </lineage>
</organism>
<dbReference type="CDD" id="cd01651">
    <property type="entry name" value="RT_G2_intron"/>
    <property type="match status" value="1"/>
</dbReference>
<dbReference type="EMBL" id="JANUTS010000001">
    <property type="protein sequence ID" value="MCS2794462.1"/>
    <property type="molecule type" value="Genomic_DNA"/>
</dbReference>
<dbReference type="PANTHER" id="PTHR34047:SF8">
    <property type="entry name" value="PROTEIN YKFC"/>
    <property type="match status" value="1"/>
</dbReference>
<dbReference type="PROSITE" id="PS50878">
    <property type="entry name" value="RT_POL"/>
    <property type="match status" value="1"/>
</dbReference>
<keyword evidence="3 11" id="KW-0548">Nucleotidyltransferase</keyword>
<feature type="domain" description="Reverse transcriptase" evidence="10">
    <location>
        <begin position="46"/>
        <end position="272"/>
    </location>
</feature>
<keyword evidence="4" id="KW-0479">Metal-binding</keyword>
<evidence type="ECO:0000256" key="8">
    <source>
        <dbReference type="ARBA" id="ARBA00034120"/>
    </source>
</evidence>
<dbReference type="PANTHER" id="PTHR34047">
    <property type="entry name" value="NUCLEAR INTRON MATURASE 1, MITOCHONDRIAL-RELATED"/>
    <property type="match status" value="1"/>
</dbReference>
<comment type="similarity">
    <text evidence="8">Belongs to the bacterial reverse transcriptase family.</text>
</comment>
<name>A0AAW5NQW8_9BACE</name>
<dbReference type="InterPro" id="IPR051083">
    <property type="entry name" value="GrpII_Intron_Splice-Mob/Def"/>
</dbReference>
<dbReference type="AlphaFoldDB" id="A0AAW5NQW8"/>
<dbReference type="SUPFAM" id="SSF56672">
    <property type="entry name" value="DNA/RNA polymerases"/>
    <property type="match status" value="1"/>
</dbReference>
<reference evidence="11" key="1">
    <citation type="submission" date="2022-08" db="EMBL/GenBank/DDBJ databases">
        <title>Genome Sequencing of Bacteroides fragilis Group Isolates with Nanopore Technology.</title>
        <authorList>
            <person name="Tisza M.J."/>
            <person name="Smith D."/>
            <person name="Dekker J.P."/>
        </authorList>
    </citation>
    <scope>NUCLEOTIDE SEQUENCE</scope>
    <source>
        <strain evidence="11">BFG-351</strain>
    </source>
</reference>
<dbReference type="Proteomes" id="UP001204548">
    <property type="component" value="Unassembled WGS sequence"/>
</dbReference>
<evidence type="ECO:0000256" key="9">
    <source>
        <dbReference type="ARBA" id="ARBA00048173"/>
    </source>
</evidence>
<dbReference type="GO" id="GO:0003723">
    <property type="term" value="F:RNA binding"/>
    <property type="evidence" value="ECO:0007669"/>
    <property type="project" value="InterPro"/>
</dbReference>
<dbReference type="GO" id="GO:0046872">
    <property type="term" value="F:metal ion binding"/>
    <property type="evidence" value="ECO:0007669"/>
    <property type="project" value="UniProtKB-KW"/>
</dbReference>
<dbReference type="InterPro" id="IPR000477">
    <property type="entry name" value="RT_dom"/>
</dbReference>
<dbReference type="GO" id="GO:0003964">
    <property type="term" value="F:RNA-directed DNA polymerase activity"/>
    <property type="evidence" value="ECO:0007669"/>
    <property type="project" value="UniProtKB-KW"/>
</dbReference>
<accession>A0AAW5NQW8</accession>
<evidence type="ECO:0000256" key="3">
    <source>
        <dbReference type="ARBA" id="ARBA00022695"/>
    </source>
</evidence>
<keyword evidence="5" id="KW-0460">Magnesium</keyword>
<evidence type="ECO:0000313" key="13">
    <source>
        <dbReference type="EMBL" id="MCS2794778.1"/>
    </source>
</evidence>
<sequence length="438" mass="50602">MLEDILSAENMRAAYQRVVSNKGAAGIDGMGVDELHAHLCENWAGIRDQLRQGTYIPSAVRKVEIPKPNGGKRMLGIPTVTDRLIQQAIAQKLSVMYDGNFSDSSFGFRPQRSAHQAVERALYYLNNGSNKVVELDLEKFFDRVNHDKLMSVLYERVSDKILLKLIRRYLQAGIMEGGVASPRTEGTPQGSPLSPVLSNILLDKLDKELERRKLRFVRYADDCSIYVSSTRSAERVLQSITTYLEEKLLLKVNREKSKVSRPKESQLLGFSFWCMAKGKWAACVAPKPKVRLKEKIRRITKRNRGVSVRQITEELRMATYGWINYFRVANCHKFLRRMDERIRNRLRAYIWKQWQFIRTRKKKLRKFGVPEWSLHKIANTRKGPTRMALILNTVLTDKYLRNMGFAPMLEYYEKNTTCLMNRRVPNGTHGGVRGRNGK</sequence>
<evidence type="ECO:0000259" key="10">
    <source>
        <dbReference type="PROSITE" id="PS50878"/>
    </source>
</evidence>
<dbReference type="RefSeq" id="WP_007762820.1">
    <property type="nucleotide sequence ID" value="NZ_JANUTS010000001.1"/>
</dbReference>
<comment type="caution">
    <text evidence="11">The sequence shown here is derived from an EMBL/GenBank/DDBJ whole genome shotgun (WGS) entry which is preliminary data.</text>
</comment>
<dbReference type="GO" id="GO:0051607">
    <property type="term" value="P:defense response to virus"/>
    <property type="evidence" value="ECO:0007669"/>
    <property type="project" value="UniProtKB-KW"/>
</dbReference>
<evidence type="ECO:0000256" key="6">
    <source>
        <dbReference type="ARBA" id="ARBA00022918"/>
    </source>
</evidence>
<dbReference type="Gene3D" id="3.30.70.270">
    <property type="match status" value="1"/>
</dbReference>
<dbReference type="InterPro" id="IPR013597">
    <property type="entry name" value="Mat_intron_G2"/>
</dbReference>
<keyword evidence="7" id="KW-0051">Antiviral defense</keyword>
<dbReference type="NCBIfam" id="TIGR04416">
    <property type="entry name" value="group_II_RT_mat"/>
    <property type="match status" value="1"/>
</dbReference>
<proteinExistence type="inferred from homology"/>